<dbReference type="EMBL" id="MUKV01000024">
    <property type="protein sequence ID" value="OQS36079.1"/>
    <property type="molecule type" value="Genomic_DNA"/>
</dbReference>
<evidence type="ECO:0000313" key="2">
    <source>
        <dbReference type="Proteomes" id="UP000192721"/>
    </source>
</evidence>
<dbReference type="InterPro" id="IPR009467">
    <property type="entry name" value="Glycolipid-bd_prot_put"/>
</dbReference>
<accession>A0A1W0CMW0</accession>
<name>A0A1W0CMW0_9NEIS</name>
<dbReference type="Proteomes" id="UP000192721">
    <property type="component" value="Unassembled WGS sequence"/>
</dbReference>
<dbReference type="SUPFAM" id="SSF159275">
    <property type="entry name" value="PA1994-like"/>
    <property type="match status" value="1"/>
</dbReference>
<gene>
    <name evidence="1" type="ORF">B0T45_16445</name>
</gene>
<proteinExistence type="predicted"/>
<sequence length="187" mass="21012">MSHTFVSSIVWQRLDAPGHDYAALEHSELGPRLSGCAVFVEDGVNCLLRYQVDCAPDWSTRRVEVSGYRGGETIALLLETDSDRNWRLNGAEQPQVRGCVDIDLAFTPATNLLPIRRGRLDIGSALELSAAWLRFPALTLAPLPQRYTRLSEFGYRYESRQGAFQAELSVSPDGLPREYQGLWREAR</sequence>
<comment type="caution">
    <text evidence="1">The sequence shown here is derived from an EMBL/GenBank/DDBJ whole genome shotgun (WGS) entry which is preliminary data.</text>
</comment>
<organism evidence="1 2">
    <name type="scientific">Chromobacterium haemolyticum</name>
    <dbReference type="NCBI Taxonomy" id="394935"/>
    <lineage>
        <taxon>Bacteria</taxon>
        <taxon>Pseudomonadati</taxon>
        <taxon>Pseudomonadota</taxon>
        <taxon>Betaproteobacteria</taxon>
        <taxon>Neisseriales</taxon>
        <taxon>Chromobacteriaceae</taxon>
        <taxon>Chromobacterium</taxon>
    </lineage>
</organism>
<dbReference type="RefSeq" id="WP_081556221.1">
    <property type="nucleotide sequence ID" value="NZ_CP109905.1"/>
</dbReference>
<evidence type="ECO:0000313" key="1">
    <source>
        <dbReference type="EMBL" id="OQS36079.1"/>
    </source>
</evidence>
<dbReference type="Pfam" id="PF06475">
    <property type="entry name" value="Glycolipid_bind"/>
    <property type="match status" value="1"/>
</dbReference>
<protein>
    <submittedName>
        <fullName evidence="1">Uncharacterized protein</fullName>
    </submittedName>
</protein>
<dbReference type="AlphaFoldDB" id="A0A1W0CMW0"/>
<reference evidence="1 2" key="1">
    <citation type="submission" date="2017-02" db="EMBL/GenBank/DDBJ databases">
        <title>Chromobacterium haemolyticum H5244.</title>
        <authorList>
            <person name="Gulvik C.A."/>
        </authorList>
    </citation>
    <scope>NUCLEOTIDE SEQUENCE [LARGE SCALE GENOMIC DNA]</scope>
    <source>
        <strain evidence="1 2">H5244</strain>
    </source>
</reference>